<keyword evidence="1" id="KW-1133">Transmembrane helix</keyword>
<feature type="transmembrane region" description="Helical" evidence="1">
    <location>
        <begin position="78"/>
        <end position="95"/>
    </location>
</feature>
<evidence type="ECO:0000313" key="3">
    <source>
        <dbReference type="EMBL" id="KXA39462.1"/>
    </source>
</evidence>
<dbReference type="InterPro" id="IPR050879">
    <property type="entry name" value="Acyltransferase_3"/>
</dbReference>
<comment type="caution">
    <text evidence="3">The sequence shown here is derived from an EMBL/GenBank/DDBJ whole genome shotgun (WGS) entry which is preliminary data.</text>
</comment>
<dbReference type="AlphaFoldDB" id="A0A133Q9B5"/>
<protein>
    <submittedName>
        <fullName evidence="3">Acyltransferase</fullName>
    </submittedName>
</protein>
<feature type="domain" description="Acyltransferase 3" evidence="2">
    <location>
        <begin position="20"/>
        <end position="326"/>
    </location>
</feature>
<dbReference type="eggNOG" id="COG1835">
    <property type="taxonomic scope" value="Bacteria"/>
</dbReference>
<keyword evidence="3" id="KW-0808">Transferase</keyword>
<dbReference type="RefSeq" id="WP_060940639.1">
    <property type="nucleotide sequence ID" value="NZ_KQ957245.1"/>
</dbReference>
<accession>A0A133Q9B5</accession>
<feature type="transmembrane region" description="Helical" evidence="1">
    <location>
        <begin position="250"/>
        <end position="267"/>
    </location>
</feature>
<feature type="transmembrane region" description="Helical" evidence="1">
    <location>
        <begin position="45"/>
        <end position="66"/>
    </location>
</feature>
<dbReference type="STRING" id="28128.HMPREF3226_01297"/>
<evidence type="ECO:0000313" key="4">
    <source>
        <dbReference type="Proteomes" id="UP000070533"/>
    </source>
</evidence>
<dbReference type="PANTHER" id="PTHR23028:SF53">
    <property type="entry name" value="ACYL_TRANSF_3 DOMAIN-CONTAINING PROTEIN"/>
    <property type="match status" value="1"/>
</dbReference>
<evidence type="ECO:0000256" key="1">
    <source>
        <dbReference type="SAM" id="Phobius"/>
    </source>
</evidence>
<feature type="transmembrane region" description="Helical" evidence="1">
    <location>
        <begin position="12"/>
        <end position="33"/>
    </location>
</feature>
<dbReference type="GO" id="GO:0016020">
    <property type="term" value="C:membrane"/>
    <property type="evidence" value="ECO:0007669"/>
    <property type="project" value="TreeGrafter"/>
</dbReference>
<feature type="transmembrane region" description="Helical" evidence="1">
    <location>
        <begin position="219"/>
        <end position="238"/>
    </location>
</feature>
<feature type="transmembrane region" description="Helical" evidence="1">
    <location>
        <begin position="190"/>
        <end position="207"/>
    </location>
</feature>
<keyword evidence="4" id="KW-1185">Reference proteome</keyword>
<keyword evidence="3" id="KW-0012">Acyltransferase</keyword>
<dbReference type="EMBL" id="LRQG01000092">
    <property type="protein sequence ID" value="KXA39462.1"/>
    <property type="molecule type" value="Genomic_DNA"/>
</dbReference>
<dbReference type="OrthoDB" id="9806160at2"/>
<dbReference type="PATRIC" id="fig|28128.5.peg.1321"/>
<feature type="transmembrane region" description="Helical" evidence="1">
    <location>
        <begin position="279"/>
        <end position="301"/>
    </location>
</feature>
<dbReference type="GO" id="GO:0016747">
    <property type="term" value="F:acyltransferase activity, transferring groups other than amino-acyl groups"/>
    <property type="evidence" value="ECO:0007669"/>
    <property type="project" value="InterPro"/>
</dbReference>
<feature type="transmembrane region" description="Helical" evidence="1">
    <location>
        <begin position="162"/>
        <end position="178"/>
    </location>
</feature>
<reference evidence="4" key="1">
    <citation type="submission" date="2016-01" db="EMBL/GenBank/DDBJ databases">
        <authorList>
            <person name="Mitreva M."/>
            <person name="Pepin K.H."/>
            <person name="Mihindukulasuriya K.A."/>
            <person name="Fulton R."/>
            <person name="Fronick C."/>
            <person name="O'Laughlin M."/>
            <person name="Miner T."/>
            <person name="Herter B."/>
            <person name="Rosa B.A."/>
            <person name="Cordes M."/>
            <person name="Tomlinson C."/>
            <person name="Wollam A."/>
            <person name="Palsikar V.B."/>
            <person name="Mardis E.R."/>
            <person name="Wilson R.K."/>
        </authorList>
    </citation>
    <scope>NUCLEOTIDE SEQUENCE [LARGE SCALE GENOMIC DNA]</scope>
    <source>
        <strain evidence="4">MJR7716</strain>
    </source>
</reference>
<evidence type="ECO:0000259" key="2">
    <source>
        <dbReference type="Pfam" id="PF01757"/>
    </source>
</evidence>
<sequence>MMKKNIELGNISRYRGELMGLAIIFVVLFHVGLPREDIFFGLRRMGNIGVDIFLFLSGIGLWYSWSKTPSTLTFLFKRFLRVYPAWIIIAALYYIPDMICPDLVRHGGHSTNIIDLIGDITINWDFWLNDELTFWYIPAIMMLYLFTPAYIQLIIKHPTYRWLPALMMAWCIVLQYVSPIHDAVGHIEIFWSRVPIFLLGINMGAAVKEKKTIEGSSIWLIIIAFIGTLSTCIYLEQVKHGHFPLFLERMLYIPLTITGIILLNELLSRAPAWFHKVCVFIGAISLEIYLIHHHFILIYIEQLGWCYWAKFLAVLALALPLSWLLHKLLEIAISPIERRIK</sequence>
<keyword evidence="1" id="KW-0812">Transmembrane</keyword>
<gene>
    <name evidence="3" type="ORF">HMPREF3226_01297</name>
</gene>
<dbReference type="PANTHER" id="PTHR23028">
    <property type="entry name" value="ACETYLTRANSFERASE"/>
    <property type="match status" value="1"/>
</dbReference>
<organism evidence="3 4">
    <name type="scientific">Prevotella corporis</name>
    <dbReference type="NCBI Taxonomy" id="28128"/>
    <lineage>
        <taxon>Bacteria</taxon>
        <taxon>Pseudomonadati</taxon>
        <taxon>Bacteroidota</taxon>
        <taxon>Bacteroidia</taxon>
        <taxon>Bacteroidales</taxon>
        <taxon>Prevotellaceae</taxon>
        <taxon>Prevotella</taxon>
    </lineage>
</organism>
<dbReference type="InterPro" id="IPR002656">
    <property type="entry name" value="Acyl_transf_3_dom"/>
</dbReference>
<dbReference type="Proteomes" id="UP000070533">
    <property type="component" value="Unassembled WGS sequence"/>
</dbReference>
<feature type="transmembrane region" description="Helical" evidence="1">
    <location>
        <begin position="307"/>
        <end position="329"/>
    </location>
</feature>
<feature type="transmembrane region" description="Helical" evidence="1">
    <location>
        <begin position="134"/>
        <end position="155"/>
    </location>
</feature>
<name>A0A133Q9B5_9BACT</name>
<keyword evidence="1" id="KW-0472">Membrane</keyword>
<proteinExistence type="predicted"/>
<dbReference type="Pfam" id="PF01757">
    <property type="entry name" value="Acyl_transf_3"/>
    <property type="match status" value="1"/>
</dbReference>
<dbReference type="GO" id="GO:0000271">
    <property type="term" value="P:polysaccharide biosynthetic process"/>
    <property type="evidence" value="ECO:0007669"/>
    <property type="project" value="TreeGrafter"/>
</dbReference>